<evidence type="ECO:0000256" key="1">
    <source>
        <dbReference type="SAM" id="SignalP"/>
    </source>
</evidence>
<evidence type="ECO:0008006" key="4">
    <source>
        <dbReference type="Google" id="ProtNLM"/>
    </source>
</evidence>
<dbReference type="AlphaFoldDB" id="A0A0L0C9Q4"/>
<protein>
    <recommendedName>
        <fullName evidence="4">MD-2-related lipid-recognition domain-containing protein</fullName>
    </recommendedName>
</protein>
<dbReference type="Proteomes" id="UP000037069">
    <property type="component" value="Unassembled WGS sequence"/>
</dbReference>
<organism evidence="2 3">
    <name type="scientific">Lucilia cuprina</name>
    <name type="common">Green bottle fly</name>
    <name type="synonym">Australian sheep blowfly</name>
    <dbReference type="NCBI Taxonomy" id="7375"/>
    <lineage>
        <taxon>Eukaryota</taxon>
        <taxon>Metazoa</taxon>
        <taxon>Ecdysozoa</taxon>
        <taxon>Arthropoda</taxon>
        <taxon>Hexapoda</taxon>
        <taxon>Insecta</taxon>
        <taxon>Pterygota</taxon>
        <taxon>Neoptera</taxon>
        <taxon>Endopterygota</taxon>
        <taxon>Diptera</taxon>
        <taxon>Brachycera</taxon>
        <taxon>Muscomorpha</taxon>
        <taxon>Oestroidea</taxon>
        <taxon>Calliphoridae</taxon>
        <taxon>Luciliinae</taxon>
        <taxon>Lucilia</taxon>
    </lineage>
</organism>
<proteinExistence type="predicted"/>
<feature type="chain" id="PRO_5005536141" description="MD-2-related lipid-recognition domain-containing protein" evidence="1">
    <location>
        <begin position="25"/>
        <end position="181"/>
    </location>
</feature>
<keyword evidence="1" id="KW-0732">Signal</keyword>
<evidence type="ECO:0000313" key="3">
    <source>
        <dbReference type="Proteomes" id="UP000037069"/>
    </source>
</evidence>
<evidence type="ECO:0000313" key="2">
    <source>
        <dbReference type="EMBL" id="KNC29163.1"/>
    </source>
</evidence>
<keyword evidence="3" id="KW-1185">Reference proteome</keyword>
<dbReference type="EMBL" id="JRES01000685">
    <property type="protein sequence ID" value="KNC29163.1"/>
    <property type="molecule type" value="Genomic_DNA"/>
</dbReference>
<dbReference type="PANTHER" id="PTHR20898">
    <property type="entry name" value="DAEDALUS ON 3-RELATED-RELATED"/>
    <property type="match status" value="1"/>
</dbReference>
<dbReference type="SMART" id="SM00697">
    <property type="entry name" value="DM8"/>
    <property type="match status" value="1"/>
</dbReference>
<dbReference type="OMA" id="MFRQFSG"/>
<sequence length="181" mass="20922">MNQFKFKIILLVVILLKTQPLSHSLTVKFTKFECFAFDKPFADIPKCYLKALARDKVALNLHVRLHQVPVPNVSVNAGFFIKGSTQMYRPFLYNNTVNFCKFLKNPNHLPFWKIVYSIIKPASNINHTCPYNHDIIVNNLVLDSGMLKMVPFPTGDYLVILRVAAYNHYKAEIRSYLSIKE</sequence>
<accession>A0A0L0C9Q4</accession>
<reference evidence="2 3" key="1">
    <citation type="journal article" date="2015" name="Nat. Commun.">
        <title>Lucilia cuprina genome unlocks parasitic fly biology to underpin future interventions.</title>
        <authorList>
            <person name="Anstead C.A."/>
            <person name="Korhonen P.K."/>
            <person name="Young N.D."/>
            <person name="Hall R.S."/>
            <person name="Jex A.R."/>
            <person name="Murali S.C."/>
            <person name="Hughes D.S."/>
            <person name="Lee S.F."/>
            <person name="Perry T."/>
            <person name="Stroehlein A.J."/>
            <person name="Ansell B.R."/>
            <person name="Breugelmans B."/>
            <person name="Hofmann A."/>
            <person name="Qu J."/>
            <person name="Dugan S."/>
            <person name="Lee S.L."/>
            <person name="Chao H."/>
            <person name="Dinh H."/>
            <person name="Han Y."/>
            <person name="Doddapaneni H.V."/>
            <person name="Worley K.C."/>
            <person name="Muzny D.M."/>
            <person name="Ioannidis P."/>
            <person name="Waterhouse R.M."/>
            <person name="Zdobnov E.M."/>
            <person name="James P.J."/>
            <person name="Bagnall N.H."/>
            <person name="Kotze A.C."/>
            <person name="Gibbs R.A."/>
            <person name="Richards S."/>
            <person name="Batterham P."/>
            <person name="Gasser R.B."/>
        </authorList>
    </citation>
    <scope>NUCLEOTIDE SEQUENCE [LARGE SCALE GENOMIC DNA]</scope>
    <source>
        <strain evidence="2 3">LS</strain>
        <tissue evidence="2">Full body</tissue>
    </source>
</reference>
<gene>
    <name evidence="2" type="ORF">FF38_13632</name>
</gene>
<comment type="caution">
    <text evidence="2">The sequence shown here is derived from an EMBL/GenBank/DDBJ whole genome shotgun (WGS) entry which is preliminary data.</text>
</comment>
<name>A0A0L0C9Q4_LUCCU</name>
<feature type="signal peptide" evidence="1">
    <location>
        <begin position="1"/>
        <end position="24"/>
    </location>
</feature>
<dbReference type="InterPro" id="IPR010512">
    <property type="entry name" value="DUF1091"/>
</dbReference>
<dbReference type="OrthoDB" id="7727171at2759"/>
<dbReference type="Pfam" id="PF06477">
    <property type="entry name" value="DUF1091"/>
    <property type="match status" value="1"/>
</dbReference>
<dbReference type="PANTHER" id="PTHR20898:SF0">
    <property type="entry name" value="DAEDALUS ON 3-RELATED"/>
    <property type="match status" value="1"/>
</dbReference>